<evidence type="ECO:0000313" key="2">
    <source>
        <dbReference type="EMBL" id="MDX8029757.1"/>
    </source>
</evidence>
<feature type="transmembrane region" description="Helical" evidence="1">
    <location>
        <begin position="43"/>
        <end position="64"/>
    </location>
</feature>
<gene>
    <name evidence="2" type="ORF">SK803_06015</name>
</gene>
<proteinExistence type="predicted"/>
<comment type="caution">
    <text evidence="2">The sequence shown here is derived from an EMBL/GenBank/DDBJ whole genome shotgun (WGS) entry which is preliminary data.</text>
</comment>
<organism evidence="2 3">
    <name type="scientific">Lentzea miocenica</name>
    <dbReference type="NCBI Taxonomy" id="3095431"/>
    <lineage>
        <taxon>Bacteria</taxon>
        <taxon>Bacillati</taxon>
        <taxon>Actinomycetota</taxon>
        <taxon>Actinomycetes</taxon>
        <taxon>Pseudonocardiales</taxon>
        <taxon>Pseudonocardiaceae</taxon>
        <taxon>Lentzea</taxon>
    </lineage>
</organism>
<name>A0ABU4SVE3_9PSEU</name>
<keyword evidence="1" id="KW-0812">Transmembrane</keyword>
<keyword evidence="3" id="KW-1185">Reference proteome</keyword>
<dbReference type="RefSeq" id="WP_319964765.1">
    <property type="nucleotide sequence ID" value="NZ_JAXAVW010000004.1"/>
</dbReference>
<protein>
    <recommendedName>
        <fullName evidence="4">CU044_5270 family protein</fullName>
    </recommendedName>
</protein>
<accession>A0ABU4SVE3</accession>
<evidence type="ECO:0000313" key="3">
    <source>
        <dbReference type="Proteomes" id="UP001285521"/>
    </source>
</evidence>
<sequence>MEDLMKELAQAAPPAPEVDRDRMERDLVRIIALPRERTARTQFLRRFAPLVAVAAVIALAVVVLPRPTPTVQPGAPAQWWHVLTEQSSLMVVGDPANPYLVQFSSKTDQWLSANRQVTVVQKDGRVEPYSSVDEARWEMAGKPATAPQVGGSRAVRIGPMRPSVQKADVSGFQMSMHSHVRLDSFDSLPTDPAELKKTLENLTGEKTPYRIATLAMGLMASNVRDDQRRAAFELLKMLDGVRFLDRVSLREGSFGVGVAIAAPATFQFSNVETQLVVNPETGLPVVKRDLITTPQHGLPAMWPISEEEYLLLDRTTIDPIVPGDVPVNGEVESPIVER</sequence>
<dbReference type="EMBL" id="JAXAVW010000004">
    <property type="protein sequence ID" value="MDX8029757.1"/>
    <property type="molecule type" value="Genomic_DNA"/>
</dbReference>
<dbReference type="Proteomes" id="UP001285521">
    <property type="component" value="Unassembled WGS sequence"/>
</dbReference>
<keyword evidence="1" id="KW-1133">Transmembrane helix</keyword>
<keyword evidence="1" id="KW-0472">Membrane</keyword>
<evidence type="ECO:0000256" key="1">
    <source>
        <dbReference type="SAM" id="Phobius"/>
    </source>
</evidence>
<reference evidence="2 3" key="1">
    <citation type="submission" date="2023-11" db="EMBL/GenBank/DDBJ databases">
        <title>Lentzea sokolovensis, sp. nov., Lentzea kristufkii, sp. nov., and Lentzea miocenensis, sp. nov., rare actinobacteria from Sokolov Coal Basin, Miocene lacustrine sediment, Czech Republic.</title>
        <authorList>
            <person name="Lara A."/>
            <person name="Kotroba L."/>
            <person name="Nouioui I."/>
            <person name="Neumann-Schaal M."/>
            <person name="Mast Y."/>
            <person name="Chronakova A."/>
        </authorList>
    </citation>
    <scope>NUCLEOTIDE SEQUENCE [LARGE SCALE GENOMIC DNA]</scope>
    <source>
        <strain evidence="2 3">BCCO 10_0856</strain>
    </source>
</reference>
<evidence type="ECO:0008006" key="4">
    <source>
        <dbReference type="Google" id="ProtNLM"/>
    </source>
</evidence>